<evidence type="ECO:0000313" key="1">
    <source>
        <dbReference type="EMBL" id="QAX81922.1"/>
    </source>
</evidence>
<protein>
    <submittedName>
        <fullName evidence="1">Uncharacterized protein</fullName>
    </submittedName>
</protein>
<organism evidence="1 2">
    <name type="scientific">Candidatus Pseudomonas adelgestsugas</name>
    <dbReference type="NCBI Taxonomy" id="1302376"/>
    <lineage>
        <taxon>Bacteria</taxon>
        <taxon>Pseudomonadati</taxon>
        <taxon>Pseudomonadota</taxon>
        <taxon>Gammaproteobacteria</taxon>
        <taxon>Pseudomonadales</taxon>
        <taxon>Pseudomonadaceae</taxon>
        <taxon>Pseudomonas</taxon>
    </lineage>
</organism>
<keyword evidence="2" id="KW-1185">Reference proteome</keyword>
<reference evidence="1 2" key="1">
    <citation type="journal article" date="2018" name="Genome Biol. Evol.">
        <title>Partnering With a Pest: Genomes of Hemlock Woolly Adelgid Symbionts Reveal Atypical Nutritional Provisioning Patterns in Dual-Obligate Bacteria.</title>
        <authorList>
            <person name="Weglarz K.M."/>
            <person name="Havill N.P."/>
            <person name="Burke G.R."/>
            <person name="von Dohlen C.D."/>
        </authorList>
    </citation>
    <scope>NUCLEOTIDE SEQUENCE [LARGE SCALE GENOMIC DNA]</scope>
    <source>
        <strain evidence="1 2">HWA_ENA</strain>
    </source>
</reference>
<sequence length="61" mass="6961">MRLFMLVLLAIKLSWLIQQIIKFAWQITLESQVVSHTLCKTLGEVYAKLATEDAVSVIKDL</sequence>
<evidence type="ECO:0000313" key="2">
    <source>
        <dbReference type="Proteomes" id="UP000288953"/>
    </source>
</evidence>
<accession>A0ABX5R925</accession>
<gene>
    <name evidence="1" type="ORF">C3B55_00589</name>
</gene>
<proteinExistence type="predicted"/>
<name>A0ABX5R925_9PSED</name>
<dbReference type="Proteomes" id="UP000288953">
    <property type="component" value="Chromosome"/>
</dbReference>
<dbReference type="EMBL" id="CP026512">
    <property type="protein sequence ID" value="QAX81922.1"/>
    <property type="molecule type" value="Genomic_DNA"/>
</dbReference>